<dbReference type="OrthoDB" id="408631at2759"/>
<accession>A0A0D2FD29</accession>
<dbReference type="Gene3D" id="3.40.50.1820">
    <property type="entry name" value="alpha/beta hydrolase"/>
    <property type="match status" value="1"/>
</dbReference>
<evidence type="ECO:0000259" key="2">
    <source>
        <dbReference type="Pfam" id="PF07859"/>
    </source>
</evidence>
<reference evidence="3 4" key="1">
    <citation type="submission" date="2015-01" db="EMBL/GenBank/DDBJ databases">
        <title>The Genome Sequence of Rhinocladiella mackenzie CBS 650.93.</title>
        <authorList>
            <consortium name="The Broad Institute Genomics Platform"/>
            <person name="Cuomo C."/>
            <person name="de Hoog S."/>
            <person name="Gorbushina A."/>
            <person name="Stielow B."/>
            <person name="Teixiera M."/>
            <person name="Abouelleil A."/>
            <person name="Chapman S.B."/>
            <person name="Priest M."/>
            <person name="Young S.K."/>
            <person name="Wortman J."/>
            <person name="Nusbaum C."/>
            <person name="Birren B."/>
        </authorList>
    </citation>
    <scope>NUCLEOTIDE SEQUENCE [LARGE SCALE GENOMIC DNA]</scope>
    <source>
        <strain evidence="3 4">CBS 650.93</strain>
    </source>
</reference>
<organism evidence="3 4">
    <name type="scientific">Rhinocladiella mackenziei CBS 650.93</name>
    <dbReference type="NCBI Taxonomy" id="1442369"/>
    <lineage>
        <taxon>Eukaryota</taxon>
        <taxon>Fungi</taxon>
        <taxon>Dikarya</taxon>
        <taxon>Ascomycota</taxon>
        <taxon>Pezizomycotina</taxon>
        <taxon>Eurotiomycetes</taxon>
        <taxon>Chaetothyriomycetidae</taxon>
        <taxon>Chaetothyriales</taxon>
        <taxon>Herpotrichiellaceae</taxon>
        <taxon>Rhinocladiella</taxon>
    </lineage>
</organism>
<evidence type="ECO:0000313" key="4">
    <source>
        <dbReference type="Proteomes" id="UP000053617"/>
    </source>
</evidence>
<keyword evidence="4" id="KW-1185">Reference proteome</keyword>
<dbReference type="GeneID" id="25298985"/>
<protein>
    <recommendedName>
        <fullName evidence="2">Alpha/beta hydrolase fold-3 domain-containing protein</fullName>
    </recommendedName>
</protein>
<keyword evidence="1" id="KW-0378">Hydrolase</keyword>
<dbReference type="RefSeq" id="XP_013267199.1">
    <property type="nucleotide sequence ID" value="XM_013411745.1"/>
</dbReference>
<feature type="domain" description="Alpha/beta hydrolase fold-3" evidence="2">
    <location>
        <begin position="99"/>
        <end position="287"/>
    </location>
</feature>
<gene>
    <name evidence="3" type="ORF">Z518_10914</name>
</gene>
<sequence>MATTVPDAAMGASEAAGLAAHEPIFAHRLTILTRLRFFFKIWYIKLRVGFFFRLMRLIRAAKLRKLLPTYTKYYPERPRLENRVFLPSNAPPGAKFPLLMVIHGGGFAFADPQMDDAFNRRFANEYNFVVVSLNYRKAPINPFPACVHDTAEIARAVLADMTLPVDYSKVAIGGFSAGGNLALAIAQLPGIKENVHAIVPLYPVVDFTGKYKGPFRTTKDGKPDMLKNLAPVLDWAYIPADQDLSDPLLSPICANREQLPQRIFFIGAECDFLCHEAEIMAKKLAGVEEKEDTGPGWEENGIKWKMVPDVTHGWTHVEQSGDAEVERQKGLDALYKEIAAWLKQ</sequence>
<dbReference type="STRING" id="1442369.A0A0D2FD29"/>
<dbReference type="GO" id="GO:0016787">
    <property type="term" value="F:hydrolase activity"/>
    <property type="evidence" value="ECO:0007669"/>
    <property type="project" value="UniProtKB-KW"/>
</dbReference>
<dbReference type="Proteomes" id="UP000053617">
    <property type="component" value="Unassembled WGS sequence"/>
</dbReference>
<dbReference type="SUPFAM" id="SSF53474">
    <property type="entry name" value="alpha/beta-Hydrolases"/>
    <property type="match status" value="1"/>
</dbReference>
<dbReference type="PANTHER" id="PTHR48081">
    <property type="entry name" value="AB HYDROLASE SUPERFAMILY PROTEIN C4A8.06C"/>
    <property type="match status" value="1"/>
</dbReference>
<dbReference type="HOGENOM" id="CLU_012494_3_1_1"/>
<dbReference type="VEuPathDB" id="FungiDB:Z518_10914"/>
<proteinExistence type="predicted"/>
<dbReference type="AlphaFoldDB" id="A0A0D2FD29"/>
<evidence type="ECO:0000313" key="3">
    <source>
        <dbReference type="EMBL" id="KIW99986.1"/>
    </source>
</evidence>
<dbReference type="InterPro" id="IPR029058">
    <property type="entry name" value="AB_hydrolase_fold"/>
</dbReference>
<dbReference type="EMBL" id="KN847484">
    <property type="protein sequence ID" value="KIW99986.1"/>
    <property type="molecule type" value="Genomic_DNA"/>
</dbReference>
<dbReference type="InterPro" id="IPR050300">
    <property type="entry name" value="GDXG_lipolytic_enzyme"/>
</dbReference>
<evidence type="ECO:0000256" key="1">
    <source>
        <dbReference type="ARBA" id="ARBA00022801"/>
    </source>
</evidence>
<dbReference type="InterPro" id="IPR013094">
    <property type="entry name" value="AB_hydrolase_3"/>
</dbReference>
<name>A0A0D2FD29_9EURO</name>
<dbReference type="Pfam" id="PF07859">
    <property type="entry name" value="Abhydrolase_3"/>
    <property type="match status" value="1"/>
</dbReference>